<evidence type="ECO:0000313" key="8">
    <source>
        <dbReference type="EMBL" id="WPK23223.1"/>
    </source>
</evidence>
<keyword evidence="3 6" id="KW-0336">GPI-anchor</keyword>
<proteinExistence type="inferred from homology"/>
<dbReference type="EC" id="2.4.1.-" evidence="6"/>
<dbReference type="GO" id="GO:0042124">
    <property type="term" value="F:1,3-beta-glucanosyltransferase activity"/>
    <property type="evidence" value="ECO:0007669"/>
    <property type="project" value="TreeGrafter"/>
</dbReference>
<keyword evidence="4" id="KW-0732">Signal</keyword>
<dbReference type="PANTHER" id="PTHR31468:SF10">
    <property type="entry name" value="1,3-BETA-GLUCANOSYLTRANSFERASE GAS2"/>
    <property type="match status" value="1"/>
</dbReference>
<evidence type="ECO:0000256" key="6">
    <source>
        <dbReference type="RuleBase" id="RU361209"/>
    </source>
</evidence>
<dbReference type="PANTHER" id="PTHR31468">
    <property type="entry name" value="1,3-BETA-GLUCANOSYLTRANSFERASE GAS1"/>
    <property type="match status" value="1"/>
</dbReference>
<dbReference type="InterPro" id="IPR012946">
    <property type="entry name" value="X8"/>
</dbReference>
<gene>
    <name evidence="8" type="ORF">PUMCH_000451</name>
</gene>
<dbReference type="Proteomes" id="UP001338582">
    <property type="component" value="Chromosome 1"/>
</dbReference>
<dbReference type="EMBL" id="CP138894">
    <property type="protein sequence ID" value="WPK23223.1"/>
    <property type="molecule type" value="Genomic_DNA"/>
</dbReference>
<protein>
    <recommendedName>
        <fullName evidence="6">1,3-beta-glucanosyltransferase</fullName>
        <ecNumber evidence="6">2.4.1.-</ecNumber>
    </recommendedName>
</protein>
<dbReference type="KEGG" id="asau:88171520"/>
<dbReference type="Pfam" id="PF07983">
    <property type="entry name" value="X8"/>
    <property type="match status" value="1"/>
</dbReference>
<dbReference type="GO" id="GO:0071970">
    <property type="term" value="P:fungal-type cell wall (1-&gt;3)-beta-D-glucan biosynthetic process"/>
    <property type="evidence" value="ECO:0007669"/>
    <property type="project" value="TreeGrafter"/>
</dbReference>
<evidence type="ECO:0000256" key="3">
    <source>
        <dbReference type="ARBA" id="ARBA00022622"/>
    </source>
</evidence>
<dbReference type="RefSeq" id="XP_062875610.1">
    <property type="nucleotide sequence ID" value="XM_063019540.1"/>
</dbReference>
<evidence type="ECO:0000256" key="4">
    <source>
        <dbReference type="ARBA" id="ARBA00022729"/>
    </source>
</evidence>
<reference evidence="8 9" key="1">
    <citation type="submission" date="2023-10" db="EMBL/GenBank/DDBJ databases">
        <title>Draft Genome Sequence of Candida saopaulonensis from a very Premature Infant with Sepsis.</title>
        <authorList>
            <person name="Ning Y."/>
            <person name="Dai R."/>
            <person name="Xiao M."/>
            <person name="Xu Y."/>
            <person name="Yan Q."/>
            <person name="Zhang L."/>
        </authorList>
    </citation>
    <scope>NUCLEOTIDE SEQUENCE [LARGE SCALE GENOMIC DNA]</scope>
    <source>
        <strain evidence="8 9">19XY460</strain>
    </source>
</reference>
<name>A0AAX4H469_9ASCO</name>
<organism evidence="8 9">
    <name type="scientific">Australozyma saopauloensis</name>
    <dbReference type="NCBI Taxonomy" id="291208"/>
    <lineage>
        <taxon>Eukaryota</taxon>
        <taxon>Fungi</taxon>
        <taxon>Dikarya</taxon>
        <taxon>Ascomycota</taxon>
        <taxon>Saccharomycotina</taxon>
        <taxon>Pichiomycetes</taxon>
        <taxon>Metschnikowiaceae</taxon>
        <taxon>Australozyma</taxon>
    </lineage>
</organism>
<evidence type="ECO:0000259" key="7">
    <source>
        <dbReference type="SMART" id="SM00768"/>
    </source>
</evidence>
<sequence length="580" mass="65321">MISNVIANPQEESVWNLHQILFIWYWDEIQNHATSNLMKLLNLLTFISLITNVLGAIQIQSAPAIEISGNKFFNSLDHSQFFVRGIAYQRPRPLVSELGFVDSLALPSHCLKDLFLLNELGVNTVRVYQIDPAADHDLCMDAFAANGIYVFVDLSEPKMSINRENPSWDTDLYERYTSVIDTMHRYSNVIGFIAGNEVVNSVETSNAAPFVKASIRDMKRYIIQKKYRSIPIGYASSDESTTRLASASYFVCAEHDDKDDRADFYALNMFEWCGYSTYDASGYRDRTAEFSMMPVPVFFSEYGCNVISPRPFTEIEQIYGPAMCQVWSGGIVYELFQGSNHFGLVEENANGRITKTNEFNTVRLRLTENKPQRDKKGAVAGSLFQTPCPPVTTSWRALPALPPTPDEAMCECLQATLSCILTPYRKVHELSFLSELCALTDCSEILANGTSAQYGAFSSCGLRQKISFALNRYWLESNRDPEVCDFGKRAVLISNAEIGDLANLQAADSRSCAETLIDMLKLQAFTPEERLHLLSDKLKDGMIRFNAYGVKSTGCNAHSWDHVWQLLFIISLISLYYLAI</sequence>
<keyword evidence="6" id="KW-0449">Lipoprotein</keyword>
<comment type="similarity">
    <text evidence="2 6">Belongs to the glycosyl hydrolase 72 family.</text>
</comment>
<keyword evidence="9" id="KW-1185">Reference proteome</keyword>
<dbReference type="InterPro" id="IPR017853">
    <property type="entry name" value="GH"/>
</dbReference>
<feature type="domain" description="X8" evidence="7">
    <location>
        <begin position="417"/>
        <end position="502"/>
    </location>
</feature>
<keyword evidence="5" id="KW-0325">Glycoprotein</keyword>
<comment type="function">
    <text evidence="6">Splits internally a 1,3-beta-glucan molecule and transfers the newly generated reducing end (the donor) to the non-reducing end of another 1,3-beta-glucan molecule (the acceptor) forming a 1,3-beta linkage, resulting in the elongation of 1,3-beta-glucan chains in the cell wall.</text>
</comment>
<evidence type="ECO:0000256" key="5">
    <source>
        <dbReference type="ARBA" id="ARBA00023180"/>
    </source>
</evidence>
<evidence type="ECO:0000256" key="1">
    <source>
        <dbReference type="ARBA" id="ARBA00004589"/>
    </source>
</evidence>
<evidence type="ECO:0000313" key="9">
    <source>
        <dbReference type="Proteomes" id="UP001338582"/>
    </source>
</evidence>
<dbReference type="Gene3D" id="1.20.58.1040">
    <property type="match status" value="1"/>
</dbReference>
<dbReference type="InterPro" id="IPR004886">
    <property type="entry name" value="Glucanosyltransferase"/>
</dbReference>
<dbReference type="Pfam" id="PF03198">
    <property type="entry name" value="Glyco_hydro_72"/>
    <property type="match status" value="1"/>
</dbReference>
<keyword evidence="6" id="KW-0472">Membrane</keyword>
<dbReference type="GO" id="GO:0098552">
    <property type="term" value="C:side of membrane"/>
    <property type="evidence" value="ECO:0007669"/>
    <property type="project" value="UniProtKB-KW"/>
</dbReference>
<dbReference type="SUPFAM" id="SSF51445">
    <property type="entry name" value="(Trans)glycosidases"/>
    <property type="match status" value="1"/>
</dbReference>
<dbReference type="Gene3D" id="3.20.20.80">
    <property type="entry name" value="Glycosidases"/>
    <property type="match status" value="1"/>
</dbReference>
<dbReference type="GeneID" id="88171520"/>
<evidence type="ECO:0000256" key="2">
    <source>
        <dbReference type="ARBA" id="ARBA00007528"/>
    </source>
</evidence>
<dbReference type="GO" id="GO:0031505">
    <property type="term" value="P:fungal-type cell wall organization"/>
    <property type="evidence" value="ECO:0007669"/>
    <property type="project" value="TreeGrafter"/>
</dbReference>
<accession>A0AAX4H469</accession>
<comment type="subcellular location">
    <subcellularLocation>
        <location evidence="6">Cell membrane</location>
        <topology evidence="6">Lipid-anchor</topology>
        <topology evidence="6">GPI-anchor</topology>
    </subcellularLocation>
    <subcellularLocation>
        <location evidence="1">Membrane</location>
        <topology evidence="1">Lipid-anchor</topology>
        <topology evidence="1">GPI-anchor</topology>
    </subcellularLocation>
</comment>
<dbReference type="AlphaFoldDB" id="A0AAX4H469"/>
<dbReference type="SMART" id="SM00768">
    <property type="entry name" value="X8"/>
    <property type="match status" value="1"/>
</dbReference>
<dbReference type="GO" id="GO:0005886">
    <property type="term" value="C:plasma membrane"/>
    <property type="evidence" value="ECO:0007669"/>
    <property type="project" value="UniProtKB-SubCell"/>
</dbReference>
<keyword evidence="6" id="KW-0808">Transferase</keyword>